<dbReference type="InterPro" id="IPR026912">
    <property type="entry name" value="Adenine_deam_C"/>
</dbReference>
<evidence type="ECO:0000256" key="6">
    <source>
        <dbReference type="HAMAP-Rule" id="MF_01518"/>
    </source>
</evidence>
<keyword evidence="3 6" id="KW-0378">Hydrolase</keyword>
<dbReference type="InterPro" id="IPR006680">
    <property type="entry name" value="Amidohydro-rel"/>
</dbReference>
<evidence type="ECO:0000259" key="8">
    <source>
        <dbReference type="Pfam" id="PF13382"/>
    </source>
</evidence>
<comment type="similarity">
    <text evidence="1 6">Belongs to the metallo-dependent hydrolases superfamily. Adenine deaminase family.</text>
</comment>
<comment type="cofactor">
    <cofactor evidence="6">
        <name>Mn(2+)</name>
        <dbReference type="ChEBI" id="CHEBI:29035"/>
    </cofactor>
</comment>
<keyword evidence="10" id="KW-1185">Reference proteome</keyword>
<dbReference type="InterPro" id="IPR011059">
    <property type="entry name" value="Metal-dep_hydrolase_composite"/>
</dbReference>
<reference evidence="9 10" key="2">
    <citation type="journal article" date="2011" name="Stand. Genomic Sci.">
        <title>Complete genome sequence of Paludibacter propionicigenes type strain (WB4).</title>
        <authorList>
            <person name="Gronow S."/>
            <person name="Munk C."/>
            <person name="Lapidus A."/>
            <person name="Nolan M."/>
            <person name="Lucas S."/>
            <person name="Hammon N."/>
            <person name="Deshpande S."/>
            <person name="Cheng J.F."/>
            <person name="Tapia R."/>
            <person name="Han C."/>
            <person name="Goodwin L."/>
            <person name="Pitluck S."/>
            <person name="Liolios K."/>
            <person name="Ivanova N."/>
            <person name="Mavromatis K."/>
            <person name="Mikhailova N."/>
            <person name="Pati A."/>
            <person name="Chen A."/>
            <person name="Palaniappan K."/>
            <person name="Land M."/>
            <person name="Hauser L."/>
            <person name="Chang Y.J."/>
            <person name="Jeffries C.D."/>
            <person name="Brambilla E."/>
            <person name="Rohde M."/>
            <person name="Goker M."/>
            <person name="Detter J.C."/>
            <person name="Woyke T."/>
            <person name="Bristow J."/>
            <person name="Eisen J.A."/>
            <person name="Markowitz V."/>
            <person name="Hugenholtz P."/>
            <person name="Kyrpides N.C."/>
            <person name="Klenk H.P."/>
        </authorList>
    </citation>
    <scope>NUCLEOTIDE SEQUENCE [LARGE SCALE GENOMIC DNA]</scope>
    <source>
        <strain evidence="10">DSM 17365 / JCM 13257 / WB4</strain>
    </source>
</reference>
<dbReference type="EMBL" id="CP002345">
    <property type="protein sequence ID" value="ADQ79526.1"/>
    <property type="molecule type" value="Genomic_DNA"/>
</dbReference>
<dbReference type="STRING" id="694427.Palpr_1380"/>
<comment type="catalytic activity">
    <reaction evidence="5 6">
        <text>adenine + H2O + H(+) = hypoxanthine + NH4(+)</text>
        <dbReference type="Rhea" id="RHEA:23688"/>
        <dbReference type="ChEBI" id="CHEBI:15377"/>
        <dbReference type="ChEBI" id="CHEBI:15378"/>
        <dbReference type="ChEBI" id="CHEBI:16708"/>
        <dbReference type="ChEBI" id="CHEBI:17368"/>
        <dbReference type="ChEBI" id="CHEBI:28938"/>
        <dbReference type="EC" id="3.5.4.2"/>
    </reaction>
</comment>
<feature type="domain" description="Adenine deaminase C-terminal" evidence="8">
    <location>
        <begin position="370"/>
        <end position="536"/>
    </location>
</feature>
<organism evidence="9 10">
    <name type="scientific">Paludibacter propionicigenes (strain DSM 17365 / JCM 13257 / WB4)</name>
    <dbReference type="NCBI Taxonomy" id="694427"/>
    <lineage>
        <taxon>Bacteria</taxon>
        <taxon>Pseudomonadati</taxon>
        <taxon>Bacteroidota</taxon>
        <taxon>Bacteroidia</taxon>
        <taxon>Bacteroidales</taxon>
        <taxon>Paludibacteraceae</taxon>
        <taxon>Paludibacter</taxon>
    </lineage>
</organism>
<accession>E4T482</accession>
<dbReference type="Gene3D" id="2.30.40.10">
    <property type="entry name" value="Urease, subunit C, domain 1"/>
    <property type="match status" value="1"/>
</dbReference>
<gene>
    <name evidence="6" type="primary">ade</name>
    <name evidence="9" type="ordered locus">Palpr_1380</name>
</gene>
<evidence type="ECO:0000259" key="7">
    <source>
        <dbReference type="Pfam" id="PF01979"/>
    </source>
</evidence>
<evidence type="ECO:0000256" key="4">
    <source>
        <dbReference type="ARBA" id="ARBA00023211"/>
    </source>
</evidence>
<evidence type="ECO:0000313" key="10">
    <source>
        <dbReference type="Proteomes" id="UP000008718"/>
    </source>
</evidence>
<evidence type="ECO:0000256" key="5">
    <source>
        <dbReference type="ARBA" id="ARBA00047720"/>
    </source>
</evidence>
<dbReference type="GO" id="GO:0000034">
    <property type="term" value="F:adenine deaminase activity"/>
    <property type="evidence" value="ECO:0007669"/>
    <property type="project" value="UniProtKB-UniRule"/>
</dbReference>
<dbReference type="eggNOG" id="COG1001">
    <property type="taxonomic scope" value="Bacteria"/>
</dbReference>
<dbReference type="PANTHER" id="PTHR11113">
    <property type="entry name" value="N-ACETYLGLUCOSAMINE-6-PHOSPHATE DEACETYLASE"/>
    <property type="match status" value="1"/>
</dbReference>
<dbReference type="HOGENOM" id="CLU_027935_0_0_10"/>
<dbReference type="CDD" id="cd01295">
    <property type="entry name" value="AdeC"/>
    <property type="match status" value="1"/>
</dbReference>
<dbReference type="PANTHER" id="PTHR11113:SF2">
    <property type="entry name" value="ADENINE DEAMINASE"/>
    <property type="match status" value="1"/>
</dbReference>
<proteinExistence type="inferred from homology"/>
<dbReference type="Pfam" id="PF13382">
    <property type="entry name" value="Adenine_deam_C"/>
    <property type="match status" value="1"/>
</dbReference>
<protein>
    <recommendedName>
        <fullName evidence="2 6">Adenine deaminase</fullName>
        <shortName evidence="6">Adenase</shortName>
        <shortName evidence="6">Adenine aminase</shortName>
        <ecNumber evidence="2 6">3.5.4.2</ecNumber>
    </recommendedName>
</protein>
<dbReference type="AlphaFoldDB" id="E4T482"/>
<evidence type="ECO:0000256" key="2">
    <source>
        <dbReference type="ARBA" id="ARBA00012782"/>
    </source>
</evidence>
<dbReference type="InterPro" id="IPR032466">
    <property type="entry name" value="Metal_Hydrolase"/>
</dbReference>
<dbReference type="Proteomes" id="UP000008718">
    <property type="component" value="Chromosome"/>
</dbReference>
<dbReference type="NCBIfam" id="TIGR01178">
    <property type="entry name" value="ade"/>
    <property type="match status" value="1"/>
</dbReference>
<dbReference type="HAMAP" id="MF_01518">
    <property type="entry name" value="Adenine_deamin"/>
    <property type="match status" value="1"/>
</dbReference>
<dbReference type="RefSeq" id="WP_013444895.1">
    <property type="nucleotide sequence ID" value="NC_014734.1"/>
</dbReference>
<keyword evidence="4 6" id="KW-0464">Manganese</keyword>
<evidence type="ECO:0000313" key="9">
    <source>
        <dbReference type="EMBL" id="ADQ79526.1"/>
    </source>
</evidence>
<dbReference type="Pfam" id="PF01979">
    <property type="entry name" value="Amidohydro_1"/>
    <property type="match status" value="1"/>
</dbReference>
<dbReference type="SUPFAM" id="SSF51556">
    <property type="entry name" value="Metallo-dependent hydrolases"/>
    <property type="match status" value="1"/>
</dbReference>
<dbReference type="OrthoDB" id="9775607at2"/>
<dbReference type="KEGG" id="ppn:Palpr_1380"/>
<dbReference type="InterPro" id="IPR006679">
    <property type="entry name" value="Adenine_deam"/>
</dbReference>
<dbReference type="SUPFAM" id="SSF51338">
    <property type="entry name" value="Composite domain of metallo-dependent hydrolases"/>
    <property type="match status" value="1"/>
</dbReference>
<sequence length="542" mass="59148">MKTISGKIVDVVARTVKKGVVCIENGKIVEIKAAENVDDQYILPGFVDAHIHIESSMMLPAEFARYSVVHGTVACVCDPHEIANVCGIEGVDYMIENGKQSPLKFYFGAPSCVPSTHFETSGAELDAGAVDKLLQRDDIYFLAEMMNFPGVIHKNKQVQAKLDAAKRLGKPIDGHAPEISGEDLRAYAAGGITTDHECMTIAEAEAKIALGMKIQIREGSAAKNFDDLLPLVSKYPDKIMFCSDDKHPDDLLRNGHINSLVRRAVAQGYDVMDILRICSLTPVKHYKLDVGLLQKGDAADFIVVDNLTEFNVIATYIDGEKVSENGIPAFPRYSPTKLLNQFNAEKIGLEQLVVKPIGKMLRVIEVDNGQLMTRLVLKTPKIKDGNVISDTENDILKMVVYNRYQPSKPAIGFIKNIGLKRGALASTVSHDSHNIVAVGTSDEEIVSAINQVIDSKGGILACEGDRVCLLPLPVGGVMSVDEGSVIARLYEEIDAMAKELGSTLNAPFMTLAFMSLLVIPELKLGDRGLFDGKNFKFVELME</sequence>
<evidence type="ECO:0000256" key="1">
    <source>
        <dbReference type="ARBA" id="ARBA00006773"/>
    </source>
</evidence>
<feature type="domain" description="Amidohydrolase-related" evidence="7">
    <location>
        <begin position="41"/>
        <end position="322"/>
    </location>
</feature>
<reference key="1">
    <citation type="submission" date="2010-11" db="EMBL/GenBank/DDBJ databases">
        <title>The complete genome of Paludibacter propionicigenes DSM 17365.</title>
        <authorList>
            <consortium name="US DOE Joint Genome Institute (JGI-PGF)"/>
            <person name="Lucas S."/>
            <person name="Copeland A."/>
            <person name="Lapidus A."/>
            <person name="Bruce D."/>
            <person name="Goodwin L."/>
            <person name="Pitluck S."/>
            <person name="Kyrpides N."/>
            <person name="Mavromatis K."/>
            <person name="Ivanova N."/>
            <person name="Munk A.C."/>
            <person name="Brettin T."/>
            <person name="Detter J.C."/>
            <person name="Han C."/>
            <person name="Tapia R."/>
            <person name="Land M."/>
            <person name="Hauser L."/>
            <person name="Markowitz V."/>
            <person name="Cheng J.-F."/>
            <person name="Hugenholtz P."/>
            <person name="Woyke T."/>
            <person name="Wu D."/>
            <person name="Gronow S."/>
            <person name="Wellnitz S."/>
            <person name="Brambilla E."/>
            <person name="Klenk H.-P."/>
            <person name="Eisen J.A."/>
        </authorList>
    </citation>
    <scope>NUCLEOTIDE SEQUENCE</scope>
    <source>
        <strain>WB4</strain>
    </source>
</reference>
<dbReference type="EC" id="3.5.4.2" evidence="2 6"/>
<dbReference type="GO" id="GO:0006146">
    <property type="term" value="P:adenine catabolic process"/>
    <property type="evidence" value="ECO:0007669"/>
    <property type="project" value="InterPro"/>
</dbReference>
<evidence type="ECO:0000256" key="3">
    <source>
        <dbReference type="ARBA" id="ARBA00022801"/>
    </source>
</evidence>
<name>E4T482_PALPW</name>
<dbReference type="Gene3D" id="3.20.20.140">
    <property type="entry name" value="Metal-dependent hydrolases"/>
    <property type="match status" value="1"/>
</dbReference>